<reference evidence="2" key="2">
    <citation type="submission" date="2023-01" db="EMBL/GenBank/DDBJ databases">
        <title>Draft genome sequence of Portibacter lacus strain NBRC 108769.</title>
        <authorList>
            <person name="Sun Q."/>
            <person name="Mori K."/>
        </authorList>
    </citation>
    <scope>NUCLEOTIDE SEQUENCE</scope>
    <source>
        <strain evidence="2">NBRC 108769</strain>
    </source>
</reference>
<name>A0AA37SMV9_9BACT</name>
<accession>A0AA37SMV9</accession>
<dbReference type="InterPro" id="IPR054215">
    <property type="entry name" value="DUF6923"/>
</dbReference>
<dbReference type="SUPFAM" id="SSF63825">
    <property type="entry name" value="YWTD domain"/>
    <property type="match status" value="1"/>
</dbReference>
<keyword evidence="3" id="KW-1185">Reference proteome</keyword>
<dbReference type="EMBL" id="BSOH01000001">
    <property type="protein sequence ID" value="GLR15588.1"/>
    <property type="molecule type" value="Genomic_DNA"/>
</dbReference>
<evidence type="ECO:0000259" key="1">
    <source>
        <dbReference type="Pfam" id="PF21959"/>
    </source>
</evidence>
<comment type="caution">
    <text evidence="2">The sequence shown here is derived from an EMBL/GenBank/DDBJ whole genome shotgun (WGS) entry which is preliminary data.</text>
</comment>
<evidence type="ECO:0000313" key="2">
    <source>
        <dbReference type="EMBL" id="GLR15588.1"/>
    </source>
</evidence>
<proteinExistence type="predicted"/>
<dbReference type="Proteomes" id="UP001156666">
    <property type="component" value="Unassembled WGS sequence"/>
</dbReference>
<gene>
    <name evidence="2" type="ORF">GCM10007940_02030</name>
</gene>
<reference evidence="2" key="1">
    <citation type="journal article" date="2014" name="Int. J. Syst. Evol. Microbiol.">
        <title>Complete genome sequence of Corynebacterium casei LMG S-19264T (=DSM 44701T), isolated from a smear-ripened cheese.</title>
        <authorList>
            <consortium name="US DOE Joint Genome Institute (JGI-PGF)"/>
            <person name="Walter F."/>
            <person name="Albersmeier A."/>
            <person name="Kalinowski J."/>
            <person name="Ruckert C."/>
        </authorList>
    </citation>
    <scope>NUCLEOTIDE SEQUENCE</scope>
    <source>
        <strain evidence="2">NBRC 108769</strain>
    </source>
</reference>
<dbReference type="NCBIfam" id="TIGR04183">
    <property type="entry name" value="Por_Secre_tail"/>
    <property type="match status" value="1"/>
</dbReference>
<feature type="domain" description="DUF6923" evidence="1">
    <location>
        <begin position="39"/>
        <end position="283"/>
    </location>
</feature>
<evidence type="ECO:0000313" key="3">
    <source>
        <dbReference type="Proteomes" id="UP001156666"/>
    </source>
</evidence>
<sequence>MNAIFAQNPTPFSCTGSDGFGYYVSSATENNGTNNTTYSNSRLSKIVTATGARTTICADLGRSVNGLAFNPHDNFLYAVSRYDGTLSSGQSGTLYRIGANCERAVVPVTGSIIKFNTNNRADIDAAGGNIGSGTFDLDNNYYVNTSYTNTASTGFRNKLQKIRISTSGAQVLSTVTLTCPTCAGGEVQITDIIFDEASGFLFGSNFIDKKLYRINPATGAMTSVGNTGVINGGTILGLYKNRDGLVRGIDSNGEIYSVNLTSGAFTDFAGQATLNSKNADAASGCYAPPAISGHLFYDTNRLTDNTVNGNGTPFAGTTKMYANLVQNGIVVKSSEILSDGTYQFLGLFSGNYEVQVSSTRGTISSAAPAQNLPGDYEWVGDHIGTNAGSDGSPNGKLTVAISMGADVSEVNFGIDPSPTVPVEFVSFTASHSENGVILKWVTENEIDNDHFIIEKSANGRNYVVIGKVYAGGKYEFLDRQAIGKVFYRLKQVDLNAEFMYSDIITININSEANISVYPTIFKDEININVNHSKLDKLYFSLTDMTGRQVYSSAIEDQVIQLESLLPGVYFYSIYYAGGKVLLSDRLIKL</sequence>
<dbReference type="AlphaFoldDB" id="A0AA37SMV9"/>
<dbReference type="Pfam" id="PF21959">
    <property type="entry name" value="DUF6923"/>
    <property type="match status" value="1"/>
</dbReference>
<dbReference type="Gene3D" id="2.60.40.10">
    <property type="entry name" value="Immunoglobulins"/>
    <property type="match status" value="1"/>
</dbReference>
<dbReference type="InterPro" id="IPR026444">
    <property type="entry name" value="Secre_tail"/>
</dbReference>
<protein>
    <recommendedName>
        <fullName evidence="1">DUF6923 domain-containing protein</fullName>
    </recommendedName>
</protein>
<dbReference type="InterPro" id="IPR013783">
    <property type="entry name" value="Ig-like_fold"/>
</dbReference>
<organism evidence="2 3">
    <name type="scientific">Portibacter lacus</name>
    <dbReference type="NCBI Taxonomy" id="1099794"/>
    <lineage>
        <taxon>Bacteria</taxon>
        <taxon>Pseudomonadati</taxon>
        <taxon>Bacteroidota</taxon>
        <taxon>Saprospiria</taxon>
        <taxon>Saprospirales</taxon>
        <taxon>Haliscomenobacteraceae</taxon>
        <taxon>Portibacter</taxon>
    </lineage>
</organism>